<proteinExistence type="inferred from homology"/>
<comment type="catalytic activity">
    <reaction evidence="1 7">
        <text>dTDP-4-dehydro-6-deoxy-alpha-D-glucose = dTDP-4-dehydro-beta-L-rhamnose</text>
        <dbReference type="Rhea" id="RHEA:16969"/>
        <dbReference type="ChEBI" id="CHEBI:57649"/>
        <dbReference type="ChEBI" id="CHEBI:62830"/>
        <dbReference type="EC" id="5.1.3.13"/>
    </reaction>
</comment>
<dbReference type="PANTHER" id="PTHR21047">
    <property type="entry name" value="DTDP-6-DEOXY-D-GLUCOSE-3,5 EPIMERASE"/>
    <property type="match status" value="1"/>
</dbReference>
<dbReference type="GO" id="GO:0005829">
    <property type="term" value="C:cytosol"/>
    <property type="evidence" value="ECO:0007669"/>
    <property type="project" value="TreeGrafter"/>
</dbReference>
<dbReference type="InterPro" id="IPR011051">
    <property type="entry name" value="RmlC_Cupin_sf"/>
</dbReference>
<evidence type="ECO:0000256" key="3">
    <source>
        <dbReference type="ARBA" id="ARBA00012098"/>
    </source>
</evidence>
<dbReference type="PANTHER" id="PTHR21047:SF2">
    <property type="entry name" value="THYMIDINE DIPHOSPHO-4-KETO-RHAMNOSE 3,5-EPIMERASE"/>
    <property type="match status" value="1"/>
</dbReference>
<evidence type="ECO:0000256" key="2">
    <source>
        <dbReference type="ARBA" id="ARBA00001997"/>
    </source>
</evidence>
<comment type="pathway">
    <text evidence="7">Carbohydrate biosynthesis; dTDP-L-rhamnose biosynthesis.</text>
</comment>
<reference evidence="8 9" key="1">
    <citation type="submission" date="2020-02" db="EMBL/GenBank/DDBJ databases">
        <authorList>
            <person name="Zhang X.-Y."/>
        </authorList>
    </citation>
    <scope>NUCLEOTIDE SEQUENCE [LARGE SCALE GENOMIC DNA]</scope>
    <source>
        <strain evidence="8 9">C33</strain>
    </source>
</reference>
<dbReference type="RefSeq" id="WP_164212120.1">
    <property type="nucleotide sequence ID" value="NZ_JAAGSC010000043.1"/>
</dbReference>
<dbReference type="InterPro" id="IPR000888">
    <property type="entry name" value="RmlC-like"/>
</dbReference>
<evidence type="ECO:0000256" key="5">
    <source>
        <dbReference type="PIRSR" id="PIRSR600888-1"/>
    </source>
</evidence>
<dbReference type="EMBL" id="JAAGSC010000043">
    <property type="protein sequence ID" value="NDY96743.1"/>
    <property type="molecule type" value="Genomic_DNA"/>
</dbReference>
<dbReference type="AlphaFoldDB" id="A0A845UY18"/>
<sequence length="182" mass="20575">MKVEATDLPGVLLISPKVFADERGWFLETWRAERYSEHGIGPSFVQANASRSARGVLRGLHYQWPEPQGKLVWVSEGRVLDVAVDIRPHSPHFRRWTAMELDAESHQQLWIPEGFAHGFQVLSEQATFHYLCTRAYRGDCDASIAWNDPDIAVDWPLQPVELSAKDAAAPRLADLAPEHLPQ</sequence>
<comment type="caution">
    <text evidence="8">The sequence shown here is derived from an EMBL/GenBank/DDBJ whole genome shotgun (WGS) entry which is preliminary data.</text>
</comment>
<dbReference type="Pfam" id="PF00908">
    <property type="entry name" value="dTDP_sugar_isom"/>
    <property type="match status" value="1"/>
</dbReference>
<evidence type="ECO:0000256" key="6">
    <source>
        <dbReference type="PIRSR" id="PIRSR600888-3"/>
    </source>
</evidence>
<comment type="similarity">
    <text evidence="7">Belongs to the dTDP-4-dehydrorhamnose 3,5-epimerase family.</text>
</comment>
<dbReference type="Proteomes" id="UP000484885">
    <property type="component" value="Unassembled WGS sequence"/>
</dbReference>
<feature type="active site" description="Proton donor" evidence="5">
    <location>
        <position position="130"/>
    </location>
</feature>
<protein>
    <recommendedName>
        <fullName evidence="4 7">dTDP-4-dehydrorhamnose 3,5-epimerase</fullName>
        <ecNumber evidence="3 7">5.1.3.13</ecNumber>
    </recommendedName>
    <alternativeName>
        <fullName evidence="7">Thymidine diphospho-4-keto-rhamnose 3,5-epimerase</fullName>
    </alternativeName>
</protein>
<name>A0A845UY18_9GAMM</name>
<evidence type="ECO:0000256" key="7">
    <source>
        <dbReference type="RuleBase" id="RU364069"/>
    </source>
</evidence>
<dbReference type="Gene3D" id="2.60.120.10">
    <property type="entry name" value="Jelly Rolls"/>
    <property type="match status" value="1"/>
</dbReference>
<evidence type="ECO:0000313" key="9">
    <source>
        <dbReference type="Proteomes" id="UP000484885"/>
    </source>
</evidence>
<evidence type="ECO:0000256" key="4">
    <source>
        <dbReference type="ARBA" id="ARBA00019595"/>
    </source>
</evidence>
<keyword evidence="7 8" id="KW-0413">Isomerase</keyword>
<evidence type="ECO:0000313" key="8">
    <source>
        <dbReference type="EMBL" id="NDY96743.1"/>
    </source>
</evidence>
<dbReference type="NCBIfam" id="TIGR01221">
    <property type="entry name" value="rmlC"/>
    <property type="match status" value="1"/>
</dbReference>
<dbReference type="GO" id="GO:0000271">
    <property type="term" value="P:polysaccharide biosynthetic process"/>
    <property type="evidence" value="ECO:0007669"/>
    <property type="project" value="TreeGrafter"/>
</dbReference>
<evidence type="ECO:0000256" key="1">
    <source>
        <dbReference type="ARBA" id="ARBA00001298"/>
    </source>
</evidence>
<feature type="site" description="Participates in a stacking interaction with the thymidine ring of dTDP-4-oxo-6-deoxyglucose" evidence="6">
    <location>
        <position position="136"/>
    </location>
</feature>
<organism evidence="8 9">
    <name type="scientific">Wenzhouxiangella limi</name>
    <dbReference type="NCBI Taxonomy" id="2707351"/>
    <lineage>
        <taxon>Bacteria</taxon>
        <taxon>Pseudomonadati</taxon>
        <taxon>Pseudomonadota</taxon>
        <taxon>Gammaproteobacteria</taxon>
        <taxon>Chromatiales</taxon>
        <taxon>Wenzhouxiangellaceae</taxon>
        <taxon>Wenzhouxiangella</taxon>
    </lineage>
</organism>
<dbReference type="InterPro" id="IPR014710">
    <property type="entry name" value="RmlC-like_jellyroll"/>
</dbReference>
<feature type="active site" description="Proton acceptor" evidence="5">
    <location>
        <position position="61"/>
    </location>
</feature>
<accession>A0A845UY18</accession>
<keyword evidence="9" id="KW-1185">Reference proteome</keyword>
<comment type="subunit">
    <text evidence="7">Homodimer.</text>
</comment>
<gene>
    <name evidence="8" type="primary">rfbC</name>
    <name evidence="8" type="ORF">G3I74_13485</name>
</gene>
<dbReference type="EC" id="5.1.3.13" evidence="3 7"/>
<comment type="function">
    <text evidence="2 7">Catalyzes the epimerization of the C3' and C5'positions of dTDP-6-deoxy-D-xylo-4-hexulose, forming dTDP-6-deoxy-L-lyxo-4-hexulose.</text>
</comment>
<dbReference type="GO" id="GO:0008830">
    <property type="term" value="F:dTDP-4-dehydrorhamnose 3,5-epimerase activity"/>
    <property type="evidence" value="ECO:0007669"/>
    <property type="project" value="UniProtKB-UniRule"/>
</dbReference>
<dbReference type="SUPFAM" id="SSF51182">
    <property type="entry name" value="RmlC-like cupins"/>
    <property type="match status" value="1"/>
</dbReference>
<dbReference type="GO" id="GO:0019305">
    <property type="term" value="P:dTDP-rhamnose biosynthetic process"/>
    <property type="evidence" value="ECO:0007669"/>
    <property type="project" value="UniProtKB-UniRule"/>
</dbReference>
<dbReference type="CDD" id="cd00438">
    <property type="entry name" value="cupin_RmlC"/>
    <property type="match status" value="1"/>
</dbReference>
<dbReference type="UniPathway" id="UPA00124"/>